<dbReference type="AlphaFoldDB" id="A0A378SRH4"/>
<dbReference type="EMBL" id="UGQM01000001">
    <property type="protein sequence ID" value="STZ44698.1"/>
    <property type="molecule type" value="Genomic_DNA"/>
</dbReference>
<evidence type="ECO:0000256" key="1">
    <source>
        <dbReference type="SAM" id="SignalP"/>
    </source>
</evidence>
<evidence type="ECO:0000313" key="3">
    <source>
        <dbReference type="Proteomes" id="UP000254291"/>
    </source>
</evidence>
<accession>A0A378SRH4</accession>
<protein>
    <submittedName>
        <fullName evidence="2">Putative secreted protein</fullName>
    </submittedName>
</protein>
<evidence type="ECO:0000313" key="2">
    <source>
        <dbReference type="EMBL" id="STZ44698.1"/>
    </source>
</evidence>
<organism evidence="2 3">
    <name type="scientific">Mycolicibacterium gilvum</name>
    <dbReference type="NCBI Taxonomy" id="1804"/>
    <lineage>
        <taxon>Bacteria</taxon>
        <taxon>Bacillati</taxon>
        <taxon>Actinomycetota</taxon>
        <taxon>Actinomycetes</taxon>
        <taxon>Mycobacteriales</taxon>
        <taxon>Mycobacteriaceae</taxon>
        <taxon>Mycolicibacterium</taxon>
    </lineage>
</organism>
<dbReference type="Proteomes" id="UP000254291">
    <property type="component" value="Unassembled WGS sequence"/>
</dbReference>
<keyword evidence="1" id="KW-0732">Signal</keyword>
<proteinExistence type="predicted"/>
<dbReference type="RefSeq" id="WP_011893395.1">
    <property type="nucleotide sequence ID" value="NZ_JACKST010000084.1"/>
</dbReference>
<feature type="chain" id="PRO_5038347951" evidence="1">
    <location>
        <begin position="26"/>
        <end position="142"/>
    </location>
</feature>
<name>A0A378SRH4_9MYCO</name>
<sequence>MRSLVVALAAALAAPALITAAPAAALPPPPPPGGECNYPNCTPGIQPNVVLGSYCANTTYYAFGVTDWGRLVFCGSPRRYEPRWFRSPEMHGVKNVGDLCPALDGEVAQAPDGLFLTCIAKDNRSYWERGDASVGGGNPPPQ</sequence>
<reference evidence="2 3" key="1">
    <citation type="submission" date="2018-06" db="EMBL/GenBank/DDBJ databases">
        <authorList>
            <consortium name="Pathogen Informatics"/>
            <person name="Doyle S."/>
        </authorList>
    </citation>
    <scope>NUCLEOTIDE SEQUENCE [LARGE SCALE GENOMIC DNA]</scope>
    <source>
        <strain evidence="2 3">NCTC10742</strain>
    </source>
</reference>
<feature type="signal peptide" evidence="1">
    <location>
        <begin position="1"/>
        <end position="25"/>
    </location>
</feature>
<gene>
    <name evidence="2" type="ORF">NCTC10742_03940</name>
</gene>
<dbReference type="OMA" id="WFRSPPM"/>